<keyword evidence="2" id="KW-0762">Sugar transport</keyword>
<proteinExistence type="predicted"/>
<dbReference type="CDD" id="cd00211">
    <property type="entry name" value="PTS_IIA_fru"/>
    <property type="match status" value="1"/>
</dbReference>
<dbReference type="InterPro" id="IPR051541">
    <property type="entry name" value="PTS_SugarTrans_NitroReg"/>
</dbReference>
<dbReference type="Proteomes" id="UP000298170">
    <property type="component" value="Unassembled WGS sequence"/>
</dbReference>
<keyword evidence="2" id="KW-0813">Transport</keyword>
<dbReference type="SUPFAM" id="SSF55804">
    <property type="entry name" value="Phoshotransferase/anion transport protein"/>
    <property type="match status" value="1"/>
</dbReference>
<reference evidence="2 3" key="1">
    <citation type="submission" date="2019-03" db="EMBL/GenBank/DDBJ databases">
        <title>Genomics of glacier-inhabiting Cryobacterium strains.</title>
        <authorList>
            <person name="Liu Q."/>
            <person name="Xin Y.-H."/>
        </authorList>
    </citation>
    <scope>NUCLEOTIDE SEQUENCE [LARGE SCALE GENOMIC DNA]</scope>
    <source>
        <strain evidence="2 3">Sr39</strain>
    </source>
</reference>
<keyword evidence="3" id="KW-1185">Reference proteome</keyword>
<dbReference type="PANTHER" id="PTHR47738:SF3">
    <property type="entry name" value="PHOSPHOTRANSFERASE SYSTEM MANNITOL_FRUCTOSE-SPECIFIC IIA DOMAIN CONTAINING PROTEIN"/>
    <property type="match status" value="1"/>
</dbReference>
<dbReference type="InterPro" id="IPR016152">
    <property type="entry name" value="PTrfase/Anion_transptr"/>
</dbReference>
<evidence type="ECO:0000313" key="3">
    <source>
        <dbReference type="Proteomes" id="UP000298170"/>
    </source>
</evidence>
<dbReference type="EMBL" id="SOHJ01000004">
    <property type="protein sequence ID" value="TFD61466.1"/>
    <property type="molecule type" value="Genomic_DNA"/>
</dbReference>
<dbReference type="AlphaFoldDB" id="A0A4R9AGS6"/>
<gene>
    <name evidence="2" type="ORF">E3T39_05280</name>
</gene>
<comment type="caution">
    <text evidence="2">The sequence shown here is derived from an EMBL/GenBank/DDBJ whole genome shotgun (WGS) entry which is preliminary data.</text>
</comment>
<feature type="domain" description="PTS EIIA type-2" evidence="1">
    <location>
        <begin position="36"/>
        <end position="182"/>
    </location>
</feature>
<accession>A0A4R9AGS6</accession>
<dbReference type="OrthoDB" id="3192919at2"/>
<dbReference type="PANTHER" id="PTHR47738">
    <property type="entry name" value="PTS SYSTEM FRUCTOSE-LIKE EIIA COMPONENT-RELATED"/>
    <property type="match status" value="1"/>
</dbReference>
<dbReference type="Pfam" id="PF00359">
    <property type="entry name" value="PTS_EIIA_2"/>
    <property type="match status" value="1"/>
</dbReference>
<dbReference type="InterPro" id="IPR002178">
    <property type="entry name" value="PTS_EIIA_type-2_dom"/>
</dbReference>
<dbReference type="PROSITE" id="PS51094">
    <property type="entry name" value="PTS_EIIA_TYPE_2"/>
    <property type="match status" value="1"/>
</dbReference>
<evidence type="ECO:0000259" key="1">
    <source>
        <dbReference type="PROSITE" id="PS51094"/>
    </source>
</evidence>
<evidence type="ECO:0000313" key="2">
    <source>
        <dbReference type="EMBL" id="TFD61466.1"/>
    </source>
</evidence>
<protein>
    <submittedName>
        <fullName evidence="2">PTS sugar transporter subunit IIA</fullName>
    </submittedName>
</protein>
<sequence length="189" mass="20481">MCHNYALKRVICEDVALGEVRNYMETNSTTSVPAATSVHREISIFRLDADHDVDVLEALADQAEKNGWVAPTFRAALIARERIFPTGLPTQIPVAIPHADTVHVLKSGLGVAVLARPVQFGEMGGAASSVDARVAVMILVQDPREQILLLTQLIGLFQTPDWFDRLEEATDLDGLVAIFGHLLTAEAGS</sequence>
<name>A0A4R9AGS6_9MICO</name>
<dbReference type="Gene3D" id="3.40.930.10">
    <property type="entry name" value="Mannitol-specific EII, Chain A"/>
    <property type="match status" value="1"/>
</dbReference>
<organism evidence="2 3">
    <name type="scientific">Cryobacterium suzukii</name>
    <dbReference type="NCBI Taxonomy" id="1259198"/>
    <lineage>
        <taxon>Bacteria</taxon>
        <taxon>Bacillati</taxon>
        <taxon>Actinomycetota</taxon>
        <taxon>Actinomycetes</taxon>
        <taxon>Micrococcales</taxon>
        <taxon>Microbacteriaceae</taxon>
        <taxon>Cryobacterium</taxon>
    </lineage>
</organism>